<evidence type="ECO:0000313" key="2">
    <source>
        <dbReference type="Proteomes" id="UP001292084"/>
    </source>
</evidence>
<protein>
    <submittedName>
        <fullName evidence="1">Stage III sporulation protein AF</fullName>
    </submittedName>
</protein>
<accession>A0ABU5KLI5</accession>
<evidence type="ECO:0000313" key="1">
    <source>
        <dbReference type="EMBL" id="MDZ5712130.1"/>
    </source>
</evidence>
<dbReference type="InterPro" id="IPR014245">
    <property type="entry name" value="Spore_III_AF"/>
</dbReference>
<keyword evidence="2" id="KW-1185">Reference proteome</keyword>
<dbReference type="Pfam" id="PF09581">
    <property type="entry name" value="Spore_III_AF"/>
    <property type="match status" value="1"/>
</dbReference>
<sequence>MTEWAAGLAVLILMVLVADILTPTDAWRPFIRFTAGLIFLFWFMNPVRHLINDAESFTISFPDRIEKWVMEEKISGEAVIESMSAGQTAYILEQSEQSLHPLVEETCRCEIQSLQIISQNDEFRVMLTINPEDKGDREKISFQVARLLEIPEANVMISE</sequence>
<name>A0ABU5KLI5_9BACL</name>
<dbReference type="Proteomes" id="UP001292084">
    <property type="component" value="Unassembled WGS sequence"/>
</dbReference>
<dbReference type="EMBL" id="JAXQNN010000002">
    <property type="protein sequence ID" value="MDZ5712130.1"/>
    <property type="molecule type" value="Genomic_DNA"/>
</dbReference>
<proteinExistence type="predicted"/>
<reference evidence="1 2" key="1">
    <citation type="submission" date="2023-12" db="EMBL/GenBank/DDBJ databases">
        <title>Jeotgalibacillus haloalkaliphilus sp. nov., a novel salt-tolerant bacteria, isolated from the estuary of the Fenhe River into the Yellow River.</title>
        <authorList>
            <person name="Li Y."/>
        </authorList>
    </citation>
    <scope>NUCLEOTIDE SEQUENCE [LARGE SCALE GENOMIC DNA]</scope>
    <source>
        <strain evidence="1 2">HH7-29</strain>
    </source>
</reference>
<comment type="caution">
    <text evidence="1">The sequence shown here is derived from an EMBL/GenBank/DDBJ whole genome shotgun (WGS) entry which is preliminary data.</text>
</comment>
<dbReference type="RefSeq" id="WP_322421117.1">
    <property type="nucleotide sequence ID" value="NZ_JAXQNN010000002.1"/>
</dbReference>
<gene>
    <name evidence="1" type="ORF">UFB30_07805</name>
</gene>
<organism evidence="1 2">
    <name type="scientific">Jeotgalibacillus haloalkalitolerans</name>
    <dbReference type="NCBI Taxonomy" id="3104292"/>
    <lineage>
        <taxon>Bacteria</taxon>
        <taxon>Bacillati</taxon>
        <taxon>Bacillota</taxon>
        <taxon>Bacilli</taxon>
        <taxon>Bacillales</taxon>
        <taxon>Caryophanaceae</taxon>
        <taxon>Jeotgalibacillus</taxon>
    </lineage>
</organism>